<protein>
    <submittedName>
        <fullName evidence="6">MFS transporter</fullName>
    </submittedName>
</protein>
<dbReference type="InterPro" id="IPR011701">
    <property type="entry name" value="MFS"/>
</dbReference>
<dbReference type="Pfam" id="PF07690">
    <property type="entry name" value="MFS_1"/>
    <property type="match status" value="1"/>
</dbReference>
<feature type="transmembrane region" description="Helical" evidence="4">
    <location>
        <begin position="84"/>
        <end position="114"/>
    </location>
</feature>
<feature type="transmembrane region" description="Helical" evidence="4">
    <location>
        <begin position="338"/>
        <end position="356"/>
    </location>
</feature>
<feature type="transmembrane region" description="Helical" evidence="4">
    <location>
        <begin position="249"/>
        <end position="267"/>
    </location>
</feature>
<dbReference type="RefSeq" id="WP_323575776.1">
    <property type="nucleotide sequence ID" value="NZ_JAYGJQ010000001.1"/>
</dbReference>
<feature type="transmembrane region" description="Helical" evidence="4">
    <location>
        <begin position="165"/>
        <end position="182"/>
    </location>
</feature>
<feature type="domain" description="Major facilitator superfamily (MFS) profile" evidence="5">
    <location>
        <begin position="8"/>
        <end position="388"/>
    </location>
</feature>
<feature type="transmembrane region" description="Helical" evidence="4">
    <location>
        <begin position="134"/>
        <end position="153"/>
    </location>
</feature>
<dbReference type="SUPFAM" id="SSF103473">
    <property type="entry name" value="MFS general substrate transporter"/>
    <property type="match status" value="1"/>
</dbReference>
<evidence type="ECO:0000256" key="3">
    <source>
        <dbReference type="ARBA" id="ARBA00023136"/>
    </source>
</evidence>
<accession>A0ABU5VUQ5</accession>
<dbReference type="PANTHER" id="PTHR42910">
    <property type="entry name" value="TRANSPORTER SCO4007-RELATED"/>
    <property type="match status" value="1"/>
</dbReference>
<feature type="transmembrane region" description="Helical" evidence="4">
    <location>
        <begin position="216"/>
        <end position="237"/>
    </location>
</feature>
<feature type="transmembrane region" description="Helical" evidence="4">
    <location>
        <begin position="12"/>
        <end position="29"/>
    </location>
</feature>
<dbReference type="InterPro" id="IPR036259">
    <property type="entry name" value="MFS_trans_sf"/>
</dbReference>
<organism evidence="6 7">
    <name type="scientific">Bacteriovorax antarcticus</name>
    <dbReference type="NCBI Taxonomy" id="3088717"/>
    <lineage>
        <taxon>Bacteria</taxon>
        <taxon>Pseudomonadati</taxon>
        <taxon>Bdellovibrionota</taxon>
        <taxon>Bacteriovoracia</taxon>
        <taxon>Bacteriovoracales</taxon>
        <taxon>Bacteriovoracaceae</taxon>
        <taxon>Bacteriovorax</taxon>
    </lineage>
</organism>
<dbReference type="CDD" id="cd17324">
    <property type="entry name" value="MFS_NepI_like"/>
    <property type="match status" value="1"/>
</dbReference>
<dbReference type="PROSITE" id="PS50850">
    <property type="entry name" value="MFS"/>
    <property type="match status" value="1"/>
</dbReference>
<evidence type="ECO:0000256" key="4">
    <source>
        <dbReference type="SAM" id="Phobius"/>
    </source>
</evidence>
<keyword evidence="3 4" id="KW-0472">Membrane</keyword>
<dbReference type="Proteomes" id="UP001302274">
    <property type="component" value="Unassembled WGS sequence"/>
</dbReference>
<dbReference type="PANTHER" id="PTHR42910:SF1">
    <property type="entry name" value="MAJOR FACILITATOR SUPERFAMILY (MFS) PROFILE DOMAIN-CONTAINING PROTEIN"/>
    <property type="match status" value="1"/>
</dbReference>
<reference evidence="6 7" key="1">
    <citation type="submission" date="2023-11" db="EMBL/GenBank/DDBJ databases">
        <title>A Novel Polar Bacteriovorax (B. antarcticus) Isolated from the Biocrust in Antarctica.</title>
        <authorList>
            <person name="Mun W."/>
            <person name="Choi S.Y."/>
            <person name="Mitchell R.J."/>
        </authorList>
    </citation>
    <scope>NUCLEOTIDE SEQUENCE [LARGE SCALE GENOMIC DNA]</scope>
    <source>
        <strain evidence="6 7">PP10</strain>
    </source>
</reference>
<gene>
    <name evidence="6" type="ORF">SHI21_07800</name>
</gene>
<comment type="caution">
    <text evidence="6">The sequence shown here is derived from an EMBL/GenBank/DDBJ whole genome shotgun (WGS) entry which is preliminary data.</text>
</comment>
<feature type="transmembrane region" description="Helical" evidence="4">
    <location>
        <begin position="274"/>
        <end position="296"/>
    </location>
</feature>
<dbReference type="PROSITE" id="PS51257">
    <property type="entry name" value="PROKAR_LIPOPROTEIN"/>
    <property type="match status" value="1"/>
</dbReference>
<keyword evidence="1 4" id="KW-0812">Transmembrane</keyword>
<evidence type="ECO:0000313" key="6">
    <source>
        <dbReference type="EMBL" id="MEA9356099.1"/>
    </source>
</evidence>
<evidence type="ECO:0000313" key="7">
    <source>
        <dbReference type="Proteomes" id="UP001302274"/>
    </source>
</evidence>
<feature type="transmembrane region" description="Helical" evidence="4">
    <location>
        <begin position="362"/>
        <end position="382"/>
    </location>
</feature>
<proteinExistence type="predicted"/>
<keyword evidence="7" id="KW-1185">Reference proteome</keyword>
<dbReference type="Gene3D" id="1.20.1250.20">
    <property type="entry name" value="MFS general substrate transporter like domains"/>
    <property type="match status" value="1"/>
</dbReference>
<evidence type="ECO:0000256" key="2">
    <source>
        <dbReference type="ARBA" id="ARBA00022989"/>
    </source>
</evidence>
<name>A0ABU5VUQ5_9BACT</name>
<evidence type="ECO:0000259" key="5">
    <source>
        <dbReference type="PROSITE" id="PS50850"/>
    </source>
</evidence>
<feature type="transmembrane region" description="Helical" evidence="4">
    <location>
        <begin position="49"/>
        <end position="72"/>
    </location>
</feature>
<keyword evidence="2 4" id="KW-1133">Transmembrane helix</keyword>
<evidence type="ECO:0000256" key="1">
    <source>
        <dbReference type="ARBA" id="ARBA00022692"/>
    </source>
</evidence>
<feature type="transmembrane region" description="Helical" evidence="4">
    <location>
        <begin position="302"/>
        <end position="326"/>
    </location>
</feature>
<dbReference type="InterPro" id="IPR020846">
    <property type="entry name" value="MFS_dom"/>
</dbReference>
<sequence>MKNNVFSGNILFYLLAIAVGVSVSCLYLNQPLLQTLGNELNTTVGNIGLVASFTQIGYALGLFFIVPLGDVVPKKKLILIKQSLLIVTLIAAALATSWITLLIASMFMGIFATVAQDYIAYSTDLADEKSRGKVIGLVMSGLFMGILCSRTLSGVVAGISGWRSVFILFALSSIILSIIVYYKVPTVLTSAKTTYVELLKSLIFQFKTKKKLRTSLFTQGLLGFAFSAFWTNLSFYLGGPTFNLSPTQIGLFGIAGAAGVLGAPIAGRMADKQSAYIGINFGIILVFASFVLMYLIPTSLIILALGAVIFDLGLQIALVSHQSIIFSLEASARARINAIFMTGLFTFFALGSLISVRLQQDYGWTAVLLSGIVTSALAFVLARKAAKE</sequence>
<dbReference type="EMBL" id="JAYGJQ010000001">
    <property type="protein sequence ID" value="MEA9356099.1"/>
    <property type="molecule type" value="Genomic_DNA"/>
</dbReference>